<proteinExistence type="inferred from homology"/>
<organism evidence="14 15">
    <name type="scientific">Aquibium oceanicum</name>
    <dbReference type="NCBI Taxonomy" id="1670800"/>
    <lineage>
        <taxon>Bacteria</taxon>
        <taxon>Pseudomonadati</taxon>
        <taxon>Pseudomonadota</taxon>
        <taxon>Alphaproteobacteria</taxon>
        <taxon>Hyphomicrobiales</taxon>
        <taxon>Phyllobacteriaceae</taxon>
        <taxon>Aquibium</taxon>
    </lineage>
</organism>
<comment type="pathway">
    <text evidence="1">Cofactor biosynthesis; molybdopterin biosynthesis.</text>
</comment>
<dbReference type="CDD" id="cd00756">
    <property type="entry name" value="MoaE"/>
    <property type="match status" value="1"/>
</dbReference>
<dbReference type="EC" id="2.8.1.12" evidence="3"/>
<evidence type="ECO:0000256" key="8">
    <source>
        <dbReference type="ARBA" id="ARBA00029745"/>
    </source>
</evidence>
<dbReference type="KEGG" id="meso:BSQ44_10760"/>
<dbReference type="InterPro" id="IPR003448">
    <property type="entry name" value="Mopterin_biosynth_MoaE"/>
</dbReference>
<evidence type="ECO:0000256" key="3">
    <source>
        <dbReference type="ARBA" id="ARBA00011950"/>
    </source>
</evidence>
<dbReference type="PANTHER" id="PTHR23404">
    <property type="entry name" value="MOLYBDOPTERIN SYNTHASE RELATED"/>
    <property type="match status" value="1"/>
</dbReference>
<dbReference type="UniPathway" id="UPA00344"/>
<evidence type="ECO:0000256" key="2">
    <source>
        <dbReference type="ARBA" id="ARBA00005426"/>
    </source>
</evidence>
<evidence type="ECO:0000256" key="12">
    <source>
        <dbReference type="ARBA" id="ARBA00049878"/>
    </source>
</evidence>
<keyword evidence="5" id="KW-0501">Molybdenum cofactor biosynthesis</keyword>
<dbReference type="STRING" id="1670800.BSQ44_10760"/>
<gene>
    <name evidence="14" type="ORF">BSQ44_10760</name>
</gene>
<dbReference type="AlphaFoldDB" id="A0A1L3SQX4"/>
<evidence type="ECO:0000256" key="7">
    <source>
        <dbReference type="ARBA" id="ARBA00026066"/>
    </source>
</evidence>
<evidence type="ECO:0000256" key="13">
    <source>
        <dbReference type="SAM" id="MobiDB-lite"/>
    </source>
</evidence>
<comment type="catalytic activity">
    <reaction evidence="12">
        <text>2 [molybdopterin-synthase sulfur-carrier protein]-C-terminal-Gly-aminoethanethioate + cyclic pyranopterin phosphate + H2O = molybdopterin + 2 [molybdopterin-synthase sulfur-carrier protein]-C-terminal Gly-Gly + 2 H(+)</text>
        <dbReference type="Rhea" id="RHEA:26333"/>
        <dbReference type="Rhea" id="RHEA-COMP:12202"/>
        <dbReference type="Rhea" id="RHEA-COMP:19907"/>
        <dbReference type="ChEBI" id="CHEBI:15377"/>
        <dbReference type="ChEBI" id="CHEBI:15378"/>
        <dbReference type="ChEBI" id="CHEBI:58698"/>
        <dbReference type="ChEBI" id="CHEBI:59648"/>
        <dbReference type="ChEBI" id="CHEBI:90778"/>
        <dbReference type="ChEBI" id="CHEBI:232372"/>
        <dbReference type="EC" id="2.8.1.12"/>
    </reaction>
</comment>
<reference evidence="15" key="1">
    <citation type="submission" date="2016-11" db="EMBL/GenBank/DDBJ databases">
        <title>Mesorhizobium oceanicum sp. nov., isolated from deep seawater in South China Sea.</title>
        <authorList>
            <person name="Fu G.-Y."/>
        </authorList>
    </citation>
    <scope>NUCLEOTIDE SEQUENCE [LARGE SCALE GENOMIC DNA]</scope>
    <source>
        <strain evidence="15">B7</strain>
    </source>
</reference>
<name>A0A1L3SQX4_9HYPH</name>
<dbReference type="GO" id="GO:0030366">
    <property type="term" value="F:molybdopterin synthase activity"/>
    <property type="evidence" value="ECO:0007669"/>
    <property type="project" value="UniProtKB-EC"/>
</dbReference>
<dbReference type="GO" id="GO:0006777">
    <property type="term" value="P:Mo-molybdopterin cofactor biosynthetic process"/>
    <property type="evidence" value="ECO:0007669"/>
    <property type="project" value="UniProtKB-KW"/>
</dbReference>
<dbReference type="SUPFAM" id="SSF54690">
    <property type="entry name" value="Molybdopterin synthase subunit MoaE"/>
    <property type="match status" value="1"/>
</dbReference>
<comment type="subunit">
    <text evidence="7">Heterotetramer of 2 MoaD subunits and 2 MoaE subunits. Also stable as homodimer. The enzyme changes between these two forms during catalysis.</text>
</comment>
<feature type="region of interest" description="Disordered" evidence="13">
    <location>
        <begin position="132"/>
        <end position="166"/>
    </location>
</feature>
<evidence type="ECO:0000256" key="5">
    <source>
        <dbReference type="ARBA" id="ARBA00023150"/>
    </source>
</evidence>
<dbReference type="Pfam" id="PF02391">
    <property type="entry name" value="MoaE"/>
    <property type="match status" value="1"/>
</dbReference>
<keyword evidence="15" id="KW-1185">Reference proteome</keyword>
<dbReference type="OrthoDB" id="9803224at2"/>
<evidence type="ECO:0000256" key="4">
    <source>
        <dbReference type="ARBA" id="ARBA00013858"/>
    </source>
</evidence>
<dbReference type="EMBL" id="CP018171">
    <property type="protein sequence ID" value="APH71799.1"/>
    <property type="molecule type" value="Genomic_DNA"/>
</dbReference>
<evidence type="ECO:0000256" key="1">
    <source>
        <dbReference type="ARBA" id="ARBA00005046"/>
    </source>
</evidence>
<evidence type="ECO:0000256" key="10">
    <source>
        <dbReference type="ARBA" id="ARBA00030781"/>
    </source>
</evidence>
<dbReference type="Gene3D" id="3.90.1170.40">
    <property type="entry name" value="Molybdopterin biosynthesis MoaE subunit"/>
    <property type="match status" value="1"/>
</dbReference>
<comment type="similarity">
    <text evidence="2">Belongs to the MoaE family.</text>
</comment>
<dbReference type="RefSeq" id="WP_072603923.1">
    <property type="nucleotide sequence ID" value="NZ_CP018171.1"/>
</dbReference>
<evidence type="ECO:0000313" key="14">
    <source>
        <dbReference type="EMBL" id="APH71799.1"/>
    </source>
</evidence>
<protein>
    <recommendedName>
        <fullName evidence="4">Molybdopterin synthase catalytic subunit</fullName>
        <ecNumber evidence="3">2.8.1.12</ecNumber>
    </recommendedName>
    <alternativeName>
        <fullName evidence="10">MPT synthase subunit 2</fullName>
    </alternativeName>
    <alternativeName>
        <fullName evidence="8">Molybdenum cofactor biosynthesis protein E</fullName>
    </alternativeName>
    <alternativeName>
        <fullName evidence="9">Molybdopterin-converting factor large subunit</fullName>
    </alternativeName>
    <alternativeName>
        <fullName evidence="11">Molybdopterin-converting factor subunit 2</fullName>
    </alternativeName>
</protein>
<evidence type="ECO:0000313" key="15">
    <source>
        <dbReference type="Proteomes" id="UP000182840"/>
    </source>
</evidence>
<accession>A0A1L3SQX4</accession>
<feature type="compositionally biased region" description="Basic and acidic residues" evidence="13">
    <location>
        <begin position="133"/>
        <end position="152"/>
    </location>
</feature>
<comment type="function">
    <text evidence="6">Converts molybdopterin precursor Z into molybdopterin. This requires the incorporation of two sulfur atoms into precursor Z to generate a dithiolene group. The sulfur is provided by MoaD.</text>
</comment>
<sequence>MPDAPVTPVVRIQAEEFDLAAEAAALSRDRRDVGAVVTFSGICRDDAGTLAALELEHYPGMAEAEIMRIARQAAERWPLTGLTAIHRHGRIAPGENIVLVVAASAHRQAAFEAASFLMDFLKTRAPFWKKEHRRDGTEGGWVEARDADDHAASRWASGDQPAEIKS</sequence>
<evidence type="ECO:0000256" key="11">
    <source>
        <dbReference type="ARBA" id="ARBA00032474"/>
    </source>
</evidence>
<dbReference type="Proteomes" id="UP000182840">
    <property type="component" value="Chromosome"/>
</dbReference>
<dbReference type="InterPro" id="IPR036563">
    <property type="entry name" value="MoaE_sf"/>
</dbReference>
<evidence type="ECO:0000256" key="6">
    <source>
        <dbReference type="ARBA" id="ARBA00025448"/>
    </source>
</evidence>
<evidence type="ECO:0000256" key="9">
    <source>
        <dbReference type="ARBA" id="ARBA00030407"/>
    </source>
</evidence>